<sequence>MTHADYATIANDLRYVFQRKMNASPDRVFNAWTDPAKISKWWDPSGRPLARCEIDLHIGGAFRFVHQNEEHEFRGVYTGIDRPTLLGFDAMGAKGLVKIAPDGHGSVMDVSFTCQTQQQFEHFAKMGIADGTVRTLANLTALLDREG</sequence>
<dbReference type="InterPro" id="IPR013538">
    <property type="entry name" value="ASHA1/2-like_C"/>
</dbReference>
<evidence type="ECO:0000313" key="2">
    <source>
        <dbReference type="EMBL" id="MBV7380327.1"/>
    </source>
</evidence>
<dbReference type="Proteomes" id="UP000756530">
    <property type="component" value="Unassembled WGS sequence"/>
</dbReference>
<evidence type="ECO:0000313" key="3">
    <source>
        <dbReference type="Proteomes" id="UP000756530"/>
    </source>
</evidence>
<protein>
    <submittedName>
        <fullName evidence="2">SRPBCC domain-containing protein</fullName>
    </submittedName>
</protein>
<organism evidence="2 3">
    <name type="scientific">Maritimibacter dapengensis</name>
    <dbReference type="NCBI Taxonomy" id="2836868"/>
    <lineage>
        <taxon>Bacteria</taxon>
        <taxon>Pseudomonadati</taxon>
        <taxon>Pseudomonadota</taxon>
        <taxon>Alphaproteobacteria</taxon>
        <taxon>Rhodobacterales</taxon>
        <taxon>Roseobacteraceae</taxon>
        <taxon>Maritimibacter</taxon>
    </lineage>
</organism>
<proteinExistence type="predicted"/>
<dbReference type="RefSeq" id="WP_218393538.1">
    <property type="nucleotide sequence ID" value="NZ_JAHUZE010000004.1"/>
</dbReference>
<dbReference type="EMBL" id="JAHUZE010000004">
    <property type="protein sequence ID" value="MBV7380327.1"/>
    <property type="molecule type" value="Genomic_DNA"/>
</dbReference>
<dbReference type="Pfam" id="PF08327">
    <property type="entry name" value="AHSA1"/>
    <property type="match status" value="1"/>
</dbReference>
<gene>
    <name evidence="2" type="ORF">KJP28_15485</name>
</gene>
<comment type="caution">
    <text evidence="2">The sequence shown here is derived from an EMBL/GenBank/DDBJ whole genome shotgun (WGS) entry which is preliminary data.</text>
</comment>
<keyword evidence="3" id="KW-1185">Reference proteome</keyword>
<evidence type="ECO:0000259" key="1">
    <source>
        <dbReference type="Pfam" id="PF08327"/>
    </source>
</evidence>
<reference evidence="2 3" key="1">
    <citation type="submission" date="2021-05" db="EMBL/GenBank/DDBJ databases">
        <title>Culturable bacteria isolated from Daya Bay.</title>
        <authorList>
            <person name="Zheng W."/>
            <person name="Yu S."/>
            <person name="Huang Y."/>
        </authorList>
    </citation>
    <scope>NUCLEOTIDE SEQUENCE [LARGE SCALE GENOMIC DNA]</scope>
    <source>
        <strain evidence="2 3">DP4N28-5</strain>
    </source>
</reference>
<dbReference type="CDD" id="cd07814">
    <property type="entry name" value="SRPBCC_CalC_Aha1-like"/>
    <property type="match status" value="1"/>
</dbReference>
<name>A0ABS6T7Q0_9RHOB</name>
<accession>A0ABS6T7Q0</accession>
<feature type="domain" description="Activator of Hsp90 ATPase homologue 1/2-like C-terminal" evidence="1">
    <location>
        <begin position="22"/>
        <end position="143"/>
    </location>
</feature>